<sequence length="63" mass="7262">MPSCSSNDSERANQLDVPLFYETLLTNDKTVLTGNHFLDYVNLSNSELNLERGKLLEKKRIIY</sequence>
<accession>A0A919Y8I0</accession>
<reference evidence="1 2" key="1">
    <citation type="submission" date="2021-03" db="EMBL/GenBank/DDBJ databases">
        <title>Antimicrobial resistance genes in bacteria isolated from Japanese honey, and their potential for conferring macrolide and lincosamide resistance in the American foulbrood pathogen Paenibacillus larvae.</title>
        <authorList>
            <person name="Okamoto M."/>
            <person name="Kumagai M."/>
            <person name="Kanamori H."/>
            <person name="Takamatsu D."/>
        </authorList>
    </citation>
    <scope>NUCLEOTIDE SEQUENCE [LARGE SCALE GENOMIC DNA]</scope>
    <source>
        <strain evidence="1 2">J34TS1</strain>
    </source>
</reference>
<dbReference type="AlphaFoldDB" id="A0A919Y8I0"/>
<dbReference type="Proteomes" id="UP000682811">
    <property type="component" value="Unassembled WGS sequence"/>
</dbReference>
<name>A0A919Y8I0_9BACL</name>
<organism evidence="1 2">
    <name type="scientific">Paenibacillus azoreducens</name>
    <dbReference type="NCBI Taxonomy" id="116718"/>
    <lineage>
        <taxon>Bacteria</taxon>
        <taxon>Bacillati</taxon>
        <taxon>Bacillota</taxon>
        <taxon>Bacilli</taxon>
        <taxon>Bacillales</taxon>
        <taxon>Paenibacillaceae</taxon>
        <taxon>Paenibacillus</taxon>
    </lineage>
</organism>
<dbReference type="EMBL" id="BORT01000006">
    <property type="protein sequence ID" value="GIO46941.1"/>
    <property type="molecule type" value="Genomic_DNA"/>
</dbReference>
<keyword evidence="2" id="KW-1185">Reference proteome</keyword>
<gene>
    <name evidence="1" type="ORF">J34TS1_17060</name>
</gene>
<evidence type="ECO:0000313" key="1">
    <source>
        <dbReference type="EMBL" id="GIO46941.1"/>
    </source>
</evidence>
<comment type="caution">
    <text evidence="1">The sequence shown here is derived from an EMBL/GenBank/DDBJ whole genome shotgun (WGS) entry which is preliminary data.</text>
</comment>
<proteinExistence type="predicted"/>
<protein>
    <submittedName>
        <fullName evidence="1">Uncharacterized protein</fullName>
    </submittedName>
</protein>
<evidence type="ECO:0000313" key="2">
    <source>
        <dbReference type="Proteomes" id="UP000682811"/>
    </source>
</evidence>